<protein>
    <submittedName>
        <fullName evidence="1">Uncharacterized protein</fullName>
    </submittedName>
</protein>
<dbReference type="STRING" id="1499967.U27_05092"/>
<dbReference type="EMBL" id="DF820467">
    <property type="protein sequence ID" value="GAK58119.1"/>
    <property type="molecule type" value="Genomic_DNA"/>
</dbReference>
<dbReference type="HOGENOM" id="CLU_2697073_0_0_0"/>
<reference evidence="1" key="1">
    <citation type="journal article" date="2015" name="PeerJ">
        <title>First genomic representation of candidate bacterial phylum KSB3 points to enhanced environmental sensing as a trigger of wastewater bulking.</title>
        <authorList>
            <person name="Sekiguchi Y."/>
            <person name="Ohashi A."/>
            <person name="Parks D.H."/>
            <person name="Yamauchi T."/>
            <person name="Tyson G.W."/>
            <person name="Hugenholtz P."/>
        </authorList>
    </citation>
    <scope>NUCLEOTIDE SEQUENCE [LARGE SCALE GENOMIC DNA]</scope>
</reference>
<keyword evidence="2" id="KW-1185">Reference proteome</keyword>
<sequence>MAYDKQALIMYRIQRAKETATEAREAFERSHLQLAENPIYYGMFYIVQALALKQNFTTSRHTQLLGWLNKNFR</sequence>
<name>A0A081C0L4_VECG1</name>
<organism evidence="1">
    <name type="scientific">Vecturithrix granuli</name>
    <dbReference type="NCBI Taxonomy" id="1499967"/>
    <lineage>
        <taxon>Bacteria</taxon>
        <taxon>Candidatus Moduliflexota</taxon>
        <taxon>Candidatus Vecturitrichia</taxon>
        <taxon>Candidatus Vecturitrichales</taxon>
        <taxon>Candidatus Vecturitrichaceae</taxon>
        <taxon>Candidatus Vecturithrix</taxon>
    </lineage>
</organism>
<evidence type="ECO:0000313" key="1">
    <source>
        <dbReference type="EMBL" id="GAK58119.1"/>
    </source>
</evidence>
<dbReference type="Gene3D" id="1.20.120.330">
    <property type="entry name" value="Nucleotidyltransferases domain 2"/>
    <property type="match status" value="1"/>
</dbReference>
<evidence type="ECO:0000313" key="2">
    <source>
        <dbReference type="Proteomes" id="UP000030661"/>
    </source>
</evidence>
<accession>A0A081C0L4</accession>
<proteinExistence type="predicted"/>
<gene>
    <name evidence="1" type="ORF">U27_05092</name>
</gene>
<dbReference type="Proteomes" id="UP000030661">
    <property type="component" value="Unassembled WGS sequence"/>
</dbReference>
<dbReference type="AlphaFoldDB" id="A0A081C0L4"/>